<feature type="transmembrane region" description="Helical" evidence="6">
    <location>
        <begin position="375"/>
        <end position="396"/>
    </location>
</feature>
<keyword evidence="8" id="KW-1185">Reference proteome</keyword>
<evidence type="ECO:0000256" key="1">
    <source>
        <dbReference type="ARBA" id="ARBA00004651"/>
    </source>
</evidence>
<dbReference type="InterPro" id="IPR050833">
    <property type="entry name" value="Poly_Biosynth_Transport"/>
</dbReference>
<keyword evidence="5 6" id="KW-0472">Membrane</keyword>
<feature type="transmembrane region" description="Helical" evidence="6">
    <location>
        <begin position="160"/>
        <end position="178"/>
    </location>
</feature>
<keyword evidence="3 6" id="KW-0812">Transmembrane</keyword>
<evidence type="ECO:0000256" key="3">
    <source>
        <dbReference type="ARBA" id="ARBA00022692"/>
    </source>
</evidence>
<reference evidence="7 8" key="1">
    <citation type="submission" date="2021-08" db="EMBL/GenBank/DDBJ databases">
        <title>Comparative Genomics Analysis of the Genus Qipengyuania Reveals Extensive Genetic Diversity and Metabolic Versatility, Including the Description of Fifteen Novel Species.</title>
        <authorList>
            <person name="Liu Y."/>
        </authorList>
    </citation>
    <scope>NUCLEOTIDE SEQUENCE [LARGE SCALE GENOMIC DNA]</scope>
    <source>
        <strain evidence="7 8">1NDH1</strain>
    </source>
</reference>
<evidence type="ECO:0000313" key="8">
    <source>
        <dbReference type="Proteomes" id="UP000824321"/>
    </source>
</evidence>
<gene>
    <name evidence="7" type="ORF">K3136_11220</name>
</gene>
<evidence type="ECO:0000256" key="4">
    <source>
        <dbReference type="ARBA" id="ARBA00022989"/>
    </source>
</evidence>
<evidence type="ECO:0000256" key="2">
    <source>
        <dbReference type="ARBA" id="ARBA00022475"/>
    </source>
</evidence>
<comment type="subcellular location">
    <subcellularLocation>
        <location evidence="1">Cell membrane</location>
        <topology evidence="1">Multi-pass membrane protein</topology>
    </subcellularLocation>
</comment>
<dbReference type="PANTHER" id="PTHR30250:SF26">
    <property type="entry name" value="PSMA PROTEIN"/>
    <property type="match status" value="1"/>
</dbReference>
<organism evidence="7 8">
    <name type="scientific">Qipengyuania gelatinilytica</name>
    <dbReference type="NCBI Taxonomy" id="2867231"/>
    <lineage>
        <taxon>Bacteria</taxon>
        <taxon>Pseudomonadati</taxon>
        <taxon>Pseudomonadota</taxon>
        <taxon>Alphaproteobacteria</taxon>
        <taxon>Sphingomonadales</taxon>
        <taxon>Erythrobacteraceae</taxon>
        <taxon>Qipengyuania</taxon>
    </lineage>
</organism>
<accession>A0ABX9A2Y3</accession>
<keyword evidence="2" id="KW-1003">Cell membrane</keyword>
<feature type="transmembrane region" description="Helical" evidence="6">
    <location>
        <begin position="91"/>
        <end position="115"/>
    </location>
</feature>
<evidence type="ECO:0008006" key="9">
    <source>
        <dbReference type="Google" id="ProtNLM"/>
    </source>
</evidence>
<feature type="transmembrane region" description="Helical" evidence="6">
    <location>
        <begin position="121"/>
        <end position="139"/>
    </location>
</feature>
<evidence type="ECO:0000256" key="5">
    <source>
        <dbReference type="ARBA" id="ARBA00023136"/>
    </source>
</evidence>
<feature type="transmembrane region" description="Helical" evidence="6">
    <location>
        <begin position="45"/>
        <end position="70"/>
    </location>
</feature>
<evidence type="ECO:0000313" key="7">
    <source>
        <dbReference type="EMBL" id="QZD94654.1"/>
    </source>
</evidence>
<dbReference type="EMBL" id="CP081294">
    <property type="protein sequence ID" value="QZD94654.1"/>
    <property type="molecule type" value="Genomic_DNA"/>
</dbReference>
<name>A0ABX9A2Y3_9SPHN</name>
<dbReference type="PANTHER" id="PTHR30250">
    <property type="entry name" value="PST FAMILY PREDICTED COLANIC ACID TRANSPORTER"/>
    <property type="match status" value="1"/>
</dbReference>
<proteinExistence type="predicted"/>
<feature type="transmembrane region" description="Helical" evidence="6">
    <location>
        <begin position="184"/>
        <end position="206"/>
    </location>
</feature>
<keyword evidence="4 6" id="KW-1133">Transmembrane helix</keyword>
<feature type="transmembrane region" description="Helical" evidence="6">
    <location>
        <begin position="341"/>
        <end position="368"/>
    </location>
</feature>
<feature type="transmembrane region" description="Helical" evidence="6">
    <location>
        <begin position="227"/>
        <end position="244"/>
    </location>
</feature>
<feature type="transmembrane region" description="Helical" evidence="6">
    <location>
        <begin position="250"/>
        <end position="271"/>
    </location>
</feature>
<evidence type="ECO:0000256" key="6">
    <source>
        <dbReference type="SAM" id="Phobius"/>
    </source>
</evidence>
<sequence>MSDRRRILRGVAANLASIATRILVQFATLPIFFASWSAERVGTWLIVFSVPAYIALVGTGFAGAGGAAALTAARSGDMPRARSDFSTSWSIGGVATAMLALFFAGTAMFAAPAFIDPGDGVAIMDVAAAAAWLGLYIFATSQMAVFDIPFRVAGRYPDHIFLYNAASLVEIVVIAAAVTFSDSLATLAMCLALTRCIAAAVIYFAARKASPELFAGPRKPARESLAEIWKPSLAFMLMPLVFGINLQGYVLVVGAGFGAVVLAGFVATRTLTRLLDLFTNMSFAMQYYESGYLEGDRRDLQRRLLATMTLVSLVVSVLFGAALLAAGAWLQNLYTLGQTAFNPAVAVILVVAATLRALSAAPVAVLAADNRHARLIGIYLTGSVAALILGIALMAVDVPLHILVLPLILAEASQLIPALTRALRTLEWSFPDYCAQVISRERAEDVRNLIGLLKAKP</sequence>
<dbReference type="RefSeq" id="WP_221430399.1">
    <property type="nucleotide sequence ID" value="NZ_CP081294.1"/>
</dbReference>
<feature type="transmembrane region" description="Helical" evidence="6">
    <location>
        <begin position="304"/>
        <end position="329"/>
    </location>
</feature>
<protein>
    <recommendedName>
        <fullName evidence="9">Oligosaccharide flippase family protein</fullName>
    </recommendedName>
</protein>
<feature type="transmembrane region" description="Helical" evidence="6">
    <location>
        <begin position="12"/>
        <end position="33"/>
    </location>
</feature>
<dbReference type="Proteomes" id="UP000824321">
    <property type="component" value="Chromosome"/>
</dbReference>